<proteinExistence type="predicted"/>
<organism evidence="2 3">
    <name type="scientific">Parelaphostrongylus tenuis</name>
    <name type="common">Meningeal worm</name>
    <dbReference type="NCBI Taxonomy" id="148309"/>
    <lineage>
        <taxon>Eukaryota</taxon>
        <taxon>Metazoa</taxon>
        <taxon>Ecdysozoa</taxon>
        <taxon>Nematoda</taxon>
        <taxon>Chromadorea</taxon>
        <taxon>Rhabditida</taxon>
        <taxon>Rhabditina</taxon>
        <taxon>Rhabditomorpha</taxon>
        <taxon>Strongyloidea</taxon>
        <taxon>Metastrongylidae</taxon>
        <taxon>Parelaphostrongylus</taxon>
    </lineage>
</organism>
<dbReference type="AlphaFoldDB" id="A0AAD5N8Z9"/>
<feature type="region of interest" description="Disordered" evidence="1">
    <location>
        <begin position="95"/>
        <end position="116"/>
    </location>
</feature>
<protein>
    <submittedName>
        <fullName evidence="2">Uncharacterized protein</fullName>
    </submittedName>
</protein>
<comment type="caution">
    <text evidence="2">The sequence shown here is derived from an EMBL/GenBank/DDBJ whole genome shotgun (WGS) entry which is preliminary data.</text>
</comment>
<gene>
    <name evidence="2" type="ORF">KIN20_019689</name>
</gene>
<evidence type="ECO:0000313" key="2">
    <source>
        <dbReference type="EMBL" id="KAJ1360659.1"/>
    </source>
</evidence>
<dbReference type="EMBL" id="JAHQIW010003928">
    <property type="protein sequence ID" value="KAJ1360659.1"/>
    <property type="molecule type" value="Genomic_DNA"/>
</dbReference>
<accession>A0AAD5N8Z9</accession>
<keyword evidence="3" id="KW-1185">Reference proteome</keyword>
<sequence>MLLQRYESSHAQILKGYKADGRIFKLHNDWQPLLDSSSDEKDNLGHFITTHGYYRETIGTSVTLLENLAPSLNSLDSELSKRGLQTLYDASDKASKRNVALAPEDPQPAASSTMTVNRNSPSLLNFVDTSILSKLELSSFVGYLLNYPEFSARFATLVDNKKQSDDTTKSSLLKSCLRGKALSSIQRLAITPDIARKEAAMDAMESAFPSSAVETERYDFMVAANSAHLFAGTENLQELQYSKSHNSKQAVQCVRARA</sequence>
<reference evidence="2" key="1">
    <citation type="submission" date="2021-06" db="EMBL/GenBank/DDBJ databases">
        <title>Parelaphostrongylus tenuis whole genome reference sequence.</title>
        <authorList>
            <person name="Garwood T.J."/>
            <person name="Larsen P.A."/>
            <person name="Fountain-Jones N.M."/>
            <person name="Garbe J.R."/>
            <person name="Macchietto M.G."/>
            <person name="Kania S.A."/>
            <person name="Gerhold R.W."/>
            <person name="Richards J.E."/>
            <person name="Wolf T.M."/>
        </authorList>
    </citation>
    <scope>NUCLEOTIDE SEQUENCE</scope>
    <source>
        <strain evidence="2">MNPRO001-30</strain>
        <tissue evidence="2">Meninges</tissue>
    </source>
</reference>
<evidence type="ECO:0000313" key="3">
    <source>
        <dbReference type="Proteomes" id="UP001196413"/>
    </source>
</evidence>
<evidence type="ECO:0000256" key="1">
    <source>
        <dbReference type="SAM" id="MobiDB-lite"/>
    </source>
</evidence>
<dbReference type="Proteomes" id="UP001196413">
    <property type="component" value="Unassembled WGS sequence"/>
</dbReference>
<name>A0AAD5N8Z9_PARTN</name>